<evidence type="ECO:0000313" key="7">
    <source>
        <dbReference type="Proteomes" id="UP000196151"/>
    </source>
</evidence>
<evidence type="ECO:0000256" key="2">
    <source>
        <dbReference type="ARBA" id="ARBA00023125"/>
    </source>
</evidence>
<dbReference type="RefSeq" id="WP_087639369.1">
    <property type="nucleotide sequence ID" value="NZ_CP147246.1"/>
</dbReference>
<protein>
    <recommendedName>
        <fullName evidence="4">HTH marR-type domain-containing protein</fullName>
    </recommendedName>
</protein>
<gene>
    <name evidence="5" type="ORF">A5889_000135</name>
    <name evidence="6" type="ORF">A5889_002745</name>
</gene>
<dbReference type="EMBL" id="NIBQ01000001">
    <property type="protein sequence ID" value="OUZ34660.1"/>
    <property type="molecule type" value="Genomic_DNA"/>
</dbReference>
<evidence type="ECO:0000259" key="4">
    <source>
        <dbReference type="PROSITE" id="PS50995"/>
    </source>
</evidence>
<evidence type="ECO:0000313" key="6">
    <source>
        <dbReference type="EMBL" id="WYJ95197.1"/>
    </source>
</evidence>
<sequence>MNNDAILGKWIDRVYRQLLHVNKTKIKEFDISPADYNYFLTIEEYPGCTQNFLAEKRMVDKGLVARVVKTYTEKGYIIKKQSLQKKSSYNLFLSDSGKQLVIDMRKAITTTENYLEEQDGSKNFVDLIDHLKRISMYLEQQNNNYE</sequence>
<evidence type="ECO:0000256" key="1">
    <source>
        <dbReference type="ARBA" id="ARBA00023015"/>
    </source>
</evidence>
<reference evidence="6" key="2">
    <citation type="submission" date="2017-05" db="EMBL/GenBank/DDBJ databases">
        <authorList>
            <consortium name="The Broad Institute Genomics Platform"/>
            <consortium name="The Broad Institute Genomic Center for Infectious Diseases"/>
            <person name="Earl A."/>
            <person name="Manson A."/>
            <person name="Schwartman J."/>
            <person name="Gilmore M."/>
            <person name="Abouelleil A."/>
            <person name="Cao P."/>
            <person name="Chapman S."/>
            <person name="Cusick C."/>
            <person name="Shea T."/>
            <person name="Young S."/>
            <person name="Neafsey D."/>
            <person name="Nusbaum C."/>
            <person name="Birren B."/>
        </authorList>
    </citation>
    <scope>NUCLEOTIDE SEQUENCE</scope>
    <source>
        <strain evidence="6">9D6_DIV0238</strain>
    </source>
</reference>
<dbReference type="EMBL" id="CP147246">
    <property type="protein sequence ID" value="WYJ95197.1"/>
    <property type="molecule type" value="Genomic_DNA"/>
</dbReference>
<feature type="domain" description="HTH marR-type" evidence="4">
    <location>
        <begin position="4"/>
        <end position="133"/>
    </location>
</feature>
<dbReference type="PROSITE" id="PS50995">
    <property type="entry name" value="HTH_MARR_2"/>
    <property type="match status" value="1"/>
</dbReference>
<dbReference type="Proteomes" id="UP000196151">
    <property type="component" value="Chromosome"/>
</dbReference>
<evidence type="ECO:0000313" key="5">
    <source>
        <dbReference type="EMBL" id="OUZ34660.1"/>
    </source>
</evidence>
<dbReference type="SUPFAM" id="SSF46785">
    <property type="entry name" value="Winged helix' DNA-binding domain"/>
    <property type="match status" value="1"/>
</dbReference>
<dbReference type="InterPro" id="IPR000835">
    <property type="entry name" value="HTH_MarR-typ"/>
</dbReference>
<dbReference type="OrthoDB" id="2288855at2"/>
<dbReference type="Pfam" id="PF01047">
    <property type="entry name" value="MarR"/>
    <property type="match status" value="1"/>
</dbReference>
<reference evidence="5" key="1">
    <citation type="submission" date="2017-05" db="EMBL/GenBank/DDBJ databases">
        <title>The Genome Sequence of Enterococcus sp. 9D6_DIV0238.</title>
        <authorList>
            <consortium name="The Broad Institute Genomics Platform"/>
            <consortium name="The Broad Institute Genomic Center for Infectious Diseases"/>
            <person name="Earl A."/>
            <person name="Manson A."/>
            <person name="Schwartman J."/>
            <person name="Gilmore M."/>
            <person name="Abouelleil A."/>
            <person name="Cao P."/>
            <person name="Chapman S."/>
            <person name="Cusick C."/>
            <person name="Shea T."/>
            <person name="Young S."/>
            <person name="Neafsey D."/>
            <person name="Nusbaum C."/>
            <person name="Birren B."/>
        </authorList>
    </citation>
    <scope>NUCLEOTIDE SEQUENCE [LARGE SCALE GENOMIC DNA]</scope>
    <source>
        <strain evidence="5">9D6_DIV0238</strain>
    </source>
</reference>
<dbReference type="Gene3D" id="1.10.10.10">
    <property type="entry name" value="Winged helix-like DNA-binding domain superfamily/Winged helix DNA-binding domain"/>
    <property type="match status" value="1"/>
</dbReference>
<keyword evidence="7" id="KW-1185">Reference proteome</keyword>
<reference evidence="6" key="3">
    <citation type="submission" date="2024-03" db="EMBL/GenBank/DDBJ databases">
        <title>The Genome Sequence of Enterococcus sp. DIV0238c.</title>
        <authorList>
            <consortium name="The Broad Institute Genomics Platform"/>
            <consortium name="The Broad Institute Microbial Omics Core"/>
            <consortium name="The Broad Institute Genomic Center for Infectious Diseases"/>
            <person name="Earl A."/>
            <person name="Manson A."/>
            <person name="Gilmore M."/>
            <person name="Schwartman J."/>
            <person name="Shea T."/>
            <person name="Abouelleil A."/>
            <person name="Cao P."/>
            <person name="Chapman S."/>
            <person name="Cusick C."/>
            <person name="Young S."/>
            <person name="Neafsey D."/>
            <person name="Nusbaum C."/>
            <person name="Birren B."/>
        </authorList>
    </citation>
    <scope>NUCLEOTIDE SEQUENCE</scope>
    <source>
        <strain evidence="6">9D6_DIV0238</strain>
    </source>
</reference>
<dbReference type="InterPro" id="IPR036390">
    <property type="entry name" value="WH_DNA-bd_sf"/>
</dbReference>
<dbReference type="SMART" id="SM00347">
    <property type="entry name" value="HTH_MARR"/>
    <property type="match status" value="1"/>
</dbReference>
<accession>A0A200JDB4</accession>
<dbReference type="AlphaFoldDB" id="A0A200JDB4"/>
<dbReference type="GO" id="GO:0003700">
    <property type="term" value="F:DNA-binding transcription factor activity"/>
    <property type="evidence" value="ECO:0007669"/>
    <property type="project" value="InterPro"/>
</dbReference>
<keyword evidence="1" id="KW-0805">Transcription regulation</keyword>
<proteinExistence type="predicted"/>
<dbReference type="PANTHER" id="PTHR42756">
    <property type="entry name" value="TRANSCRIPTIONAL REGULATOR, MARR"/>
    <property type="match status" value="1"/>
</dbReference>
<evidence type="ECO:0000256" key="3">
    <source>
        <dbReference type="ARBA" id="ARBA00023163"/>
    </source>
</evidence>
<dbReference type="InterPro" id="IPR036388">
    <property type="entry name" value="WH-like_DNA-bd_sf"/>
</dbReference>
<dbReference type="PANTHER" id="PTHR42756:SF1">
    <property type="entry name" value="TRANSCRIPTIONAL REPRESSOR OF EMRAB OPERON"/>
    <property type="match status" value="1"/>
</dbReference>
<keyword evidence="2" id="KW-0238">DNA-binding</keyword>
<name>A0A200JDB4_9ENTE</name>
<keyword evidence="3" id="KW-0804">Transcription</keyword>
<organism evidence="5">
    <name type="scientific">Candidatus Enterococcus dunnyi</name>
    <dbReference type="NCBI Taxonomy" id="1834192"/>
    <lineage>
        <taxon>Bacteria</taxon>
        <taxon>Bacillati</taxon>
        <taxon>Bacillota</taxon>
        <taxon>Bacilli</taxon>
        <taxon>Lactobacillales</taxon>
        <taxon>Enterococcaceae</taxon>
        <taxon>Enterococcus</taxon>
    </lineage>
</organism>
<dbReference type="GO" id="GO:0003677">
    <property type="term" value="F:DNA binding"/>
    <property type="evidence" value="ECO:0007669"/>
    <property type="project" value="UniProtKB-KW"/>
</dbReference>